<dbReference type="Pfam" id="PF05592">
    <property type="entry name" value="Bac_rhamnosid"/>
    <property type="match status" value="1"/>
</dbReference>
<sequence length="323" mass="36532">MYKVFLNGEKITEAIFTPDYTSYNHYLMVQEYSVGSLLQGENVLTIILADGWYAGRISVQGGSAQFGNELSVISELTIFYNDGTSETISTDETFIAAIGKHVYSDIFIGEKQDYRCSIPIDKIPQTNTLNVTVKTYDNSNLLLQTGPNVLEIESLKPKSIWKEKENWIIDFGQVIAGYITAELFLNSGQEISIEHGEVLDENGYFINNIVGRNKDQIDKYVGRGKVDHFSPDFTFHGFRYIKIIGFKGEIEKENFTAKVIHSDLNETGTFNCSNEDVNKIMENIKWSQRGNLISIPTDCPQRERVGWTGDIQVFAPTATFFMI</sequence>
<dbReference type="GO" id="GO:0005975">
    <property type="term" value="P:carbohydrate metabolic process"/>
    <property type="evidence" value="ECO:0007669"/>
    <property type="project" value="InterPro"/>
</dbReference>
<dbReference type="PANTHER" id="PTHR33307:SF6">
    <property type="entry name" value="ALPHA-RHAMNOSIDASE (EUROFUNG)-RELATED"/>
    <property type="match status" value="1"/>
</dbReference>
<evidence type="ECO:0000313" key="5">
    <source>
        <dbReference type="Proteomes" id="UP000288388"/>
    </source>
</evidence>
<gene>
    <name evidence="4" type="ORF">EK398_22595</name>
</gene>
<name>A0A437UI52_ENTAV</name>
<dbReference type="AlphaFoldDB" id="A0A437UI52"/>
<dbReference type="PANTHER" id="PTHR33307">
    <property type="entry name" value="ALPHA-RHAMNOSIDASE (EUROFUNG)"/>
    <property type="match status" value="1"/>
</dbReference>
<dbReference type="InterPro" id="IPR013737">
    <property type="entry name" value="Bac_rhamnosid_N"/>
</dbReference>
<dbReference type="Gene3D" id="2.60.120.260">
    <property type="entry name" value="Galactose-binding domain-like"/>
    <property type="match status" value="2"/>
</dbReference>
<dbReference type="InterPro" id="IPR008902">
    <property type="entry name" value="Rhamnosid_concanavalin"/>
</dbReference>
<protein>
    <recommendedName>
        <fullName evidence="6">Alpha-L-rhamnosidase</fullName>
    </recommendedName>
</protein>
<evidence type="ECO:0000259" key="1">
    <source>
        <dbReference type="Pfam" id="PF05592"/>
    </source>
</evidence>
<evidence type="ECO:0008006" key="6">
    <source>
        <dbReference type="Google" id="ProtNLM"/>
    </source>
</evidence>
<feature type="domain" description="Alpha-L-rhamnosidase concanavalin-like" evidence="1">
    <location>
        <begin position="163"/>
        <end position="261"/>
    </location>
</feature>
<organism evidence="4 5">
    <name type="scientific">Enterococcus avium</name>
    <name type="common">Streptococcus avium</name>
    <dbReference type="NCBI Taxonomy" id="33945"/>
    <lineage>
        <taxon>Bacteria</taxon>
        <taxon>Bacillati</taxon>
        <taxon>Bacillota</taxon>
        <taxon>Bacilli</taxon>
        <taxon>Lactobacillales</taxon>
        <taxon>Enterococcaceae</taxon>
        <taxon>Enterococcus</taxon>
    </lineage>
</organism>
<dbReference type="InterPro" id="IPR035396">
    <property type="entry name" value="Bac_rhamnosid6H"/>
</dbReference>
<comment type="caution">
    <text evidence="4">The sequence shown here is derived from an EMBL/GenBank/DDBJ whole genome shotgun (WGS) entry which is preliminary data.</text>
</comment>
<feature type="domain" description="Bacterial alpha-L-rhamnosidase N-terminal" evidence="2">
    <location>
        <begin position="1"/>
        <end position="119"/>
    </location>
</feature>
<evidence type="ECO:0000313" key="4">
    <source>
        <dbReference type="EMBL" id="RVU93219.1"/>
    </source>
</evidence>
<dbReference type="InterPro" id="IPR016007">
    <property type="entry name" value="Alpha_rhamnosid"/>
</dbReference>
<accession>A0A437UI52</accession>
<dbReference type="Gene3D" id="1.50.10.10">
    <property type="match status" value="1"/>
</dbReference>
<dbReference type="EMBL" id="RYZS01000002">
    <property type="protein sequence ID" value="RVU93219.1"/>
    <property type="molecule type" value="Genomic_DNA"/>
</dbReference>
<feature type="domain" description="Alpha-L-rhamnosidase six-hairpin glycosidase" evidence="3">
    <location>
        <begin position="266"/>
        <end position="322"/>
    </location>
</feature>
<dbReference type="Pfam" id="PF17389">
    <property type="entry name" value="Bac_rhamnosid6H"/>
    <property type="match status" value="1"/>
</dbReference>
<evidence type="ECO:0000259" key="2">
    <source>
        <dbReference type="Pfam" id="PF08531"/>
    </source>
</evidence>
<evidence type="ECO:0000259" key="3">
    <source>
        <dbReference type="Pfam" id="PF17389"/>
    </source>
</evidence>
<proteinExistence type="predicted"/>
<dbReference type="Pfam" id="PF08531">
    <property type="entry name" value="Bac_rhamnosid_N"/>
    <property type="match status" value="1"/>
</dbReference>
<dbReference type="InterPro" id="IPR012341">
    <property type="entry name" value="6hp_glycosidase-like_sf"/>
</dbReference>
<dbReference type="Proteomes" id="UP000288388">
    <property type="component" value="Unassembled WGS sequence"/>
</dbReference>
<reference evidence="4 5" key="1">
    <citation type="submission" date="2018-12" db="EMBL/GenBank/DDBJ databases">
        <title>A novel vanA-carrying plasmid in a clinical isolate of Enterococcus avium.</title>
        <authorList>
            <person name="Bernasconi O.J."/>
            <person name="Luzzaro F."/>
            <person name="Endimiani A."/>
        </authorList>
    </citation>
    <scope>NUCLEOTIDE SEQUENCE [LARGE SCALE GENOMIC DNA]</scope>
    <source>
        <strain evidence="4 5">LC0559/18</strain>
    </source>
</reference>